<dbReference type="Pfam" id="PF07687">
    <property type="entry name" value="M20_dimer"/>
    <property type="match status" value="1"/>
</dbReference>
<dbReference type="SUPFAM" id="SSF55031">
    <property type="entry name" value="Bacterial exopeptidase dimerisation domain"/>
    <property type="match status" value="1"/>
</dbReference>
<dbReference type="Proteomes" id="UP000635316">
    <property type="component" value="Unassembled WGS sequence"/>
</dbReference>
<keyword evidence="4" id="KW-1185">Reference proteome</keyword>
<feature type="domain" description="Peptidase M20 dimerisation" evidence="2">
    <location>
        <begin position="182"/>
        <end position="274"/>
    </location>
</feature>
<comment type="caution">
    <text evidence="3">The sequence shown here is derived from an EMBL/GenBank/DDBJ whole genome shotgun (WGS) entry which is preliminary data.</text>
</comment>
<dbReference type="PIRSF" id="PIRSF005962">
    <property type="entry name" value="Pept_M20D_amidohydro"/>
    <property type="match status" value="1"/>
</dbReference>
<evidence type="ECO:0000256" key="1">
    <source>
        <dbReference type="ARBA" id="ARBA00022801"/>
    </source>
</evidence>
<dbReference type="SUPFAM" id="SSF53187">
    <property type="entry name" value="Zn-dependent exopeptidases"/>
    <property type="match status" value="1"/>
</dbReference>
<accession>A0ABS1EBT4</accession>
<name>A0ABS1EBT4_9BURK</name>
<reference evidence="3 4" key="1">
    <citation type="submission" date="2020-12" db="EMBL/GenBank/DDBJ databases">
        <authorList>
            <person name="Lu T."/>
            <person name="Wang Q."/>
            <person name="Han X."/>
        </authorList>
    </citation>
    <scope>NUCLEOTIDE SEQUENCE [LARGE SCALE GENOMIC DNA]</scope>
    <source>
        <strain evidence="3 4">WQ 585</strain>
    </source>
</reference>
<dbReference type="RefSeq" id="WP_200233947.1">
    <property type="nucleotide sequence ID" value="NZ_JAENGP010000003.1"/>
</dbReference>
<dbReference type="PANTHER" id="PTHR11014">
    <property type="entry name" value="PEPTIDASE M20 FAMILY MEMBER"/>
    <property type="match status" value="1"/>
</dbReference>
<organism evidence="3 4">
    <name type="scientific">Advenella mandrilli</name>
    <dbReference type="NCBI Taxonomy" id="2800330"/>
    <lineage>
        <taxon>Bacteria</taxon>
        <taxon>Pseudomonadati</taxon>
        <taxon>Pseudomonadota</taxon>
        <taxon>Betaproteobacteria</taxon>
        <taxon>Burkholderiales</taxon>
        <taxon>Alcaligenaceae</taxon>
    </lineage>
</organism>
<dbReference type="Gene3D" id="3.40.630.10">
    <property type="entry name" value="Zn peptidases"/>
    <property type="match status" value="1"/>
</dbReference>
<dbReference type="InterPro" id="IPR011650">
    <property type="entry name" value="Peptidase_M20_dimer"/>
</dbReference>
<evidence type="ECO:0000313" key="3">
    <source>
        <dbReference type="EMBL" id="MBK1780323.1"/>
    </source>
</evidence>
<proteinExistence type="predicted"/>
<gene>
    <name evidence="3" type="ORF">JHL22_03735</name>
</gene>
<dbReference type="InterPro" id="IPR002933">
    <property type="entry name" value="Peptidase_M20"/>
</dbReference>
<dbReference type="Gene3D" id="3.30.70.360">
    <property type="match status" value="1"/>
</dbReference>
<protein>
    <submittedName>
        <fullName evidence="3">Amidohydrolase</fullName>
    </submittedName>
</protein>
<dbReference type="PANTHER" id="PTHR11014:SF63">
    <property type="entry name" value="METALLOPEPTIDASE, PUTATIVE (AFU_ORTHOLOGUE AFUA_6G09600)-RELATED"/>
    <property type="match status" value="1"/>
</dbReference>
<dbReference type="InterPro" id="IPR017439">
    <property type="entry name" value="Amidohydrolase"/>
</dbReference>
<dbReference type="CDD" id="cd05666">
    <property type="entry name" value="M20_Acy1-like"/>
    <property type="match status" value="1"/>
</dbReference>
<dbReference type="Pfam" id="PF01546">
    <property type="entry name" value="Peptidase_M20"/>
    <property type="match status" value="1"/>
</dbReference>
<dbReference type="EMBL" id="JAENGP010000003">
    <property type="protein sequence ID" value="MBK1780323.1"/>
    <property type="molecule type" value="Genomic_DNA"/>
</dbReference>
<evidence type="ECO:0000259" key="2">
    <source>
        <dbReference type="Pfam" id="PF07687"/>
    </source>
</evidence>
<sequence>MIKFTGIDEIVAIRRDIHAHPELCYEEHRTSALVEQKLTEWGIECITGIGKTGVVGSIKAGSSNKTIGLRADMDALPMQEENNFEHRSRHDGKMHGCGHDGHTAILLAAAKHLSENRNFDGTVRFIFQPAEEGGAGAKAMIEDGLFERFPCDAVFGLHNWPGMPEGSFAYRTGPLMASSNIFRINIRGKGGHAAAPQDSADPVPVIAQLVQALQTVVSRNIRPIDAAVLSITQIHAGTASNVIPDHGWIGGAVRAFSDEVVDLVEARMNQLAAQIASAFSCTSEVIFERRYPALVNTEAETELCAQVMRALHGEEKSAEYVFEHEPVMPSEDFSFMLQQRPGSYVFLGNGDGSHRQPDHGLGPCLLHNPSYDFNDNLLGIGASFWVRLTEKYLGK</sequence>
<dbReference type="NCBIfam" id="TIGR01891">
    <property type="entry name" value="amidohydrolases"/>
    <property type="match status" value="1"/>
</dbReference>
<evidence type="ECO:0000313" key="4">
    <source>
        <dbReference type="Proteomes" id="UP000635316"/>
    </source>
</evidence>
<dbReference type="InterPro" id="IPR036264">
    <property type="entry name" value="Bact_exopeptidase_dim_dom"/>
</dbReference>
<keyword evidence="1" id="KW-0378">Hydrolase</keyword>